<dbReference type="EMBL" id="LT551286">
    <property type="protein sequence ID" value="SAL96831.1"/>
    <property type="molecule type" value="Genomic_DNA"/>
</dbReference>
<feature type="domain" description="Endonuclease/exonuclease/phosphatase" evidence="1">
    <location>
        <begin position="15"/>
        <end position="92"/>
    </location>
</feature>
<dbReference type="AlphaFoldDB" id="A0A168LI15"/>
<sequence>MAIDILNSLPLHHGHATNTIVCGDFNARSTALTADTISSARGRLMEQWIRTVDITLWNNILAPGQPTFISHSGTSIIDWFLSTRPLMAPTMHIRSNLSLNTYCRISQIEAYFRIVKECFLL</sequence>
<dbReference type="GO" id="GO:0003824">
    <property type="term" value="F:catalytic activity"/>
    <property type="evidence" value="ECO:0007669"/>
    <property type="project" value="InterPro"/>
</dbReference>
<evidence type="ECO:0000259" key="1">
    <source>
        <dbReference type="Pfam" id="PF14529"/>
    </source>
</evidence>
<dbReference type="SUPFAM" id="SSF56219">
    <property type="entry name" value="DNase I-like"/>
    <property type="match status" value="1"/>
</dbReference>
<reference evidence="2" key="1">
    <citation type="submission" date="2016-04" db="EMBL/GenBank/DDBJ databases">
        <authorList>
            <person name="Evans L.H."/>
            <person name="Alamgir A."/>
            <person name="Owens N."/>
            <person name="Weber N.D."/>
            <person name="Virtaneva K."/>
            <person name="Barbian K."/>
            <person name="Babar A."/>
            <person name="Rosenke K."/>
        </authorList>
    </citation>
    <scope>NUCLEOTIDE SEQUENCE [LARGE SCALE GENOMIC DNA]</scope>
    <source>
        <strain evidence="2">CBS 101.48</strain>
    </source>
</reference>
<organism evidence="2">
    <name type="scientific">Absidia glauca</name>
    <name type="common">Pin mould</name>
    <dbReference type="NCBI Taxonomy" id="4829"/>
    <lineage>
        <taxon>Eukaryota</taxon>
        <taxon>Fungi</taxon>
        <taxon>Fungi incertae sedis</taxon>
        <taxon>Mucoromycota</taxon>
        <taxon>Mucoromycotina</taxon>
        <taxon>Mucoromycetes</taxon>
        <taxon>Mucorales</taxon>
        <taxon>Cunninghamellaceae</taxon>
        <taxon>Absidia</taxon>
    </lineage>
</organism>
<dbReference type="Gene3D" id="3.60.10.10">
    <property type="entry name" value="Endonuclease/exonuclease/phosphatase"/>
    <property type="match status" value="1"/>
</dbReference>
<dbReference type="InterPro" id="IPR036691">
    <property type="entry name" value="Endo/exonu/phosph_ase_sf"/>
</dbReference>
<dbReference type="OMA" id="ATNTIVC"/>
<evidence type="ECO:0000313" key="3">
    <source>
        <dbReference type="Proteomes" id="UP000078561"/>
    </source>
</evidence>
<dbReference type="Pfam" id="PF14529">
    <property type="entry name" value="Exo_endo_phos_2"/>
    <property type="match status" value="1"/>
</dbReference>
<proteinExistence type="predicted"/>
<dbReference type="OrthoDB" id="2207231at2759"/>
<name>A0A168LI15_ABSGL</name>
<gene>
    <name evidence="2" type="primary">ABSGL_02258.1 scaffold 2873</name>
</gene>
<accession>A0A168LI15</accession>
<evidence type="ECO:0000313" key="2">
    <source>
        <dbReference type="EMBL" id="SAL96831.1"/>
    </source>
</evidence>
<dbReference type="InterPro" id="IPR005135">
    <property type="entry name" value="Endo/exonuclease/phosphatase"/>
</dbReference>
<keyword evidence="3" id="KW-1185">Reference proteome</keyword>
<protein>
    <recommendedName>
        <fullName evidence="1">Endonuclease/exonuclease/phosphatase domain-containing protein</fullName>
    </recommendedName>
</protein>
<dbReference type="Proteomes" id="UP000078561">
    <property type="component" value="Unassembled WGS sequence"/>
</dbReference>
<dbReference type="InParanoid" id="A0A168LI15"/>